<evidence type="ECO:0000259" key="6">
    <source>
        <dbReference type="Pfam" id="PF00849"/>
    </source>
</evidence>
<dbReference type="SUPFAM" id="SSF55120">
    <property type="entry name" value="Pseudouridine synthase"/>
    <property type="match status" value="1"/>
</dbReference>
<comment type="similarity">
    <text evidence="2 5">Belongs to the pseudouridine synthase RluA family.</text>
</comment>
<evidence type="ECO:0000256" key="5">
    <source>
        <dbReference type="RuleBase" id="RU362028"/>
    </source>
</evidence>
<proteinExistence type="inferred from homology"/>
<dbReference type="AlphaFoldDB" id="A0A0E9NSP7"/>
<evidence type="ECO:0000256" key="3">
    <source>
        <dbReference type="ARBA" id="ARBA00023235"/>
    </source>
</evidence>
<feature type="domain" description="Pseudouridine synthase RsuA/RluA-like" evidence="6">
    <location>
        <begin position="95"/>
        <end position="246"/>
    </location>
</feature>
<dbReference type="FunFam" id="3.30.2350.10:FF:000005">
    <property type="entry name" value="Pseudouridine synthase"/>
    <property type="match status" value="1"/>
</dbReference>
<dbReference type="InterPro" id="IPR006224">
    <property type="entry name" value="PsdUridine_synth_RluA-like_CS"/>
</dbReference>
<dbReference type="EMBL" id="BBWZ01000022">
    <property type="protein sequence ID" value="GAO52874.1"/>
    <property type="molecule type" value="Genomic_DNA"/>
</dbReference>
<dbReference type="PROSITE" id="PS01129">
    <property type="entry name" value="PSI_RLU"/>
    <property type="match status" value="1"/>
</dbReference>
<dbReference type="GO" id="GO:0003723">
    <property type="term" value="F:RNA binding"/>
    <property type="evidence" value="ECO:0007669"/>
    <property type="project" value="InterPro"/>
</dbReference>
<accession>A0A0E9NSP7</accession>
<dbReference type="RefSeq" id="WP_236692929.1">
    <property type="nucleotide sequence ID" value="NZ_BBWZ01000022.1"/>
</dbReference>
<protein>
    <recommendedName>
        <fullName evidence="5">Pseudouridine synthase</fullName>
        <ecNumber evidence="5">5.4.99.-</ecNumber>
    </recommendedName>
</protein>
<comment type="caution">
    <text evidence="7">The sequence shown here is derived from an EMBL/GenBank/DDBJ whole genome shotgun (WGS) entry which is preliminary data.</text>
</comment>
<dbReference type="InterPro" id="IPR050188">
    <property type="entry name" value="RluA_PseudoU_synthase"/>
</dbReference>
<dbReference type="NCBIfam" id="TIGR00005">
    <property type="entry name" value="rluA_subfam"/>
    <property type="match status" value="1"/>
</dbReference>
<comment type="catalytic activity">
    <reaction evidence="1 5">
        <text>a uridine in RNA = a pseudouridine in RNA</text>
        <dbReference type="Rhea" id="RHEA:48348"/>
        <dbReference type="Rhea" id="RHEA-COMP:12068"/>
        <dbReference type="Rhea" id="RHEA-COMP:12069"/>
        <dbReference type="ChEBI" id="CHEBI:65314"/>
        <dbReference type="ChEBI" id="CHEBI:65315"/>
    </reaction>
</comment>
<dbReference type="PANTHER" id="PTHR21600:SF35">
    <property type="entry name" value="PSEUDOURIDINE SYNTHASE"/>
    <property type="match status" value="1"/>
</dbReference>
<dbReference type="Pfam" id="PF00849">
    <property type="entry name" value="PseudoU_synth_2"/>
    <property type="match status" value="1"/>
</dbReference>
<dbReference type="InterPro" id="IPR006145">
    <property type="entry name" value="PsdUridine_synth_RsuA/RluA"/>
</dbReference>
<dbReference type="InterPro" id="IPR006225">
    <property type="entry name" value="PsdUridine_synth_RluC/D"/>
</dbReference>
<keyword evidence="3 5" id="KW-0413">Isomerase</keyword>
<evidence type="ECO:0000313" key="7">
    <source>
        <dbReference type="EMBL" id="GAO52874.1"/>
    </source>
</evidence>
<dbReference type="GO" id="GO:0009982">
    <property type="term" value="F:pseudouridine synthase activity"/>
    <property type="evidence" value="ECO:0007669"/>
    <property type="project" value="InterPro"/>
</dbReference>
<dbReference type="GO" id="GO:0000455">
    <property type="term" value="P:enzyme-directed rRNA pseudouridine synthesis"/>
    <property type="evidence" value="ECO:0007669"/>
    <property type="project" value="TreeGrafter"/>
</dbReference>
<reference evidence="7" key="1">
    <citation type="journal article" date="2015" name="Genome Announc.">
        <title>Draft Genome Sequence of Aneurinibacillus tyrosinisolvens LL-002T, Which Possesses Some Pseudouridine Synthases.</title>
        <authorList>
            <person name="Tsubouchi T."/>
            <person name="Nishi S."/>
            <person name="Maruyama T."/>
            <person name="Hatada Y."/>
        </authorList>
    </citation>
    <scope>NUCLEOTIDE SEQUENCE [LARGE SCALE GENOMIC DNA]</scope>
    <source>
        <strain evidence="7">LL-002</strain>
    </source>
</reference>
<comment type="function">
    <text evidence="5">Responsible for synthesis of pseudouridine from uracil.</text>
</comment>
<organism evidence="7">
    <name type="scientific">Aneurinibacillus tyrosinisolvens</name>
    <dbReference type="NCBI Taxonomy" id="1443435"/>
    <lineage>
        <taxon>Bacteria</taxon>
        <taxon>Bacillati</taxon>
        <taxon>Bacillota</taxon>
        <taxon>Bacilli</taxon>
        <taxon>Bacillales</taxon>
        <taxon>Paenibacillaceae</taxon>
        <taxon>Aneurinibacillus group</taxon>
        <taxon>Aneurinibacillus</taxon>
    </lineage>
</organism>
<dbReference type="PANTHER" id="PTHR21600">
    <property type="entry name" value="MITOCHONDRIAL RNA PSEUDOURIDINE SYNTHASE"/>
    <property type="match status" value="1"/>
</dbReference>
<dbReference type="Gene3D" id="3.30.2350.10">
    <property type="entry name" value="Pseudouridine synthase"/>
    <property type="match status" value="1"/>
</dbReference>
<evidence type="ECO:0000256" key="2">
    <source>
        <dbReference type="ARBA" id="ARBA00010876"/>
    </source>
</evidence>
<dbReference type="InterPro" id="IPR020103">
    <property type="entry name" value="PsdUridine_synth_cat_dom_sf"/>
</dbReference>
<evidence type="ECO:0000256" key="4">
    <source>
        <dbReference type="PIRSR" id="PIRSR606225-1"/>
    </source>
</evidence>
<name>A0A0E9NSP7_9BACL</name>
<feature type="active site" evidence="4">
    <location>
        <position position="142"/>
    </location>
</feature>
<dbReference type="GO" id="GO:0140098">
    <property type="term" value="F:catalytic activity, acting on RNA"/>
    <property type="evidence" value="ECO:0007669"/>
    <property type="project" value="UniProtKB-ARBA"/>
</dbReference>
<dbReference type="CDD" id="cd02869">
    <property type="entry name" value="PseudoU_synth_RluA_like"/>
    <property type="match status" value="1"/>
</dbReference>
<evidence type="ECO:0000256" key="1">
    <source>
        <dbReference type="ARBA" id="ARBA00000073"/>
    </source>
</evidence>
<dbReference type="EC" id="5.4.99.-" evidence="5"/>
<gene>
    <name evidence="7" type="ORF">MBEAT2_0007</name>
</gene>
<sequence>MDYMNSKKSQVLRFEVPPAETEHNVRSFLRQEHGISRSLLVELKHVKGIHLNGQSTYLDHPLAAGDVVELHLPEEESENIIPEPIFFPIVFEDEDILVVNKPYGMCVHPTMLHGQGTLGNGVIYHWRQQGISRKFRPVNRLDKDTSGLLIIAKSQYAHQQMAIVQQTGGITRYYEAFVHGRMPEVAGTIDAPIKRKDDSIMERVVSEGGQWARTHYEVLAVYDSFTHVRLKLDTGRTHQIRVHMSHIGHPLLGDDMYGGTREQIGRQALHAKTLSFPHPRHKKELSFETALPDDMAAVLNEQK</sequence>